<dbReference type="Pfam" id="PF16414">
    <property type="entry name" value="NPC1_N"/>
    <property type="match status" value="1"/>
</dbReference>
<feature type="transmembrane region" description="Helical" evidence="15">
    <location>
        <begin position="1315"/>
        <end position="1342"/>
    </location>
</feature>
<evidence type="ECO:0000256" key="10">
    <source>
        <dbReference type="ARBA" id="ARBA00023157"/>
    </source>
</evidence>
<keyword evidence="5 15" id="KW-0812">Transmembrane</keyword>
<feature type="transmembrane region" description="Helical" evidence="15">
    <location>
        <begin position="1284"/>
        <end position="1309"/>
    </location>
</feature>
<evidence type="ECO:0000256" key="12">
    <source>
        <dbReference type="ARBA" id="ARBA00023180"/>
    </source>
</evidence>
<dbReference type="PANTHER" id="PTHR45727">
    <property type="entry name" value="NPC INTRACELLULAR CHOLESTEROL TRANSPORTER 1"/>
    <property type="match status" value="1"/>
</dbReference>
<evidence type="ECO:0000256" key="7">
    <source>
        <dbReference type="ARBA" id="ARBA00022989"/>
    </source>
</evidence>
<dbReference type="InterPro" id="IPR000731">
    <property type="entry name" value="SSD"/>
</dbReference>
<keyword evidence="4" id="KW-0153">Cholesterol metabolism</keyword>
<evidence type="ECO:0000256" key="8">
    <source>
        <dbReference type="ARBA" id="ARBA00023098"/>
    </source>
</evidence>
<feature type="transmembrane region" description="Helical" evidence="15">
    <location>
        <begin position="414"/>
        <end position="436"/>
    </location>
</feature>
<dbReference type="InterPro" id="IPR004765">
    <property type="entry name" value="NPC1-like"/>
</dbReference>
<feature type="chain" id="PRO_5046648160" description="SSD domain-containing protein" evidence="16">
    <location>
        <begin position="27"/>
        <end position="1382"/>
    </location>
</feature>
<evidence type="ECO:0000256" key="5">
    <source>
        <dbReference type="ARBA" id="ARBA00022692"/>
    </source>
</evidence>
<name>A0ABP0FAD7_CLALP</name>
<comment type="caution">
    <text evidence="18">The sequence shown here is derived from an EMBL/GenBank/DDBJ whole genome shotgun (WGS) entry which is preliminary data.</text>
</comment>
<dbReference type="NCBIfam" id="TIGR00917">
    <property type="entry name" value="2A060601"/>
    <property type="match status" value="1"/>
</dbReference>
<dbReference type="Gene3D" id="1.20.1640.10">
    <property type="entry name" value="Multidrug efflux transporter AcrB transmembrane domain"/>
    <property type="match status" value="2"/>
</dbReference>
<dbReference type="InterPro" id="IPR032190">
    <property type="entry name" value="NPC1_N"/>
</dbReference>
<feature type="transmembrane region" description="Helical" evidence="15">
    <location>
        <begin position="1217"/>
        <end position="1236"/>
    </location>
</feature>
<feature type="transmembrane region" description="Helical" evidence="15">
    <location>
        <begin position="905"/>
        <end position="926"/>
    </location>
</feature>
<evidence type="ECO:0000256" key="6">
    <source>
        <dbReference type="ARBA" id="ARBA00022729"/>
    </source>
</evidence>
<evidence type="ECO:0000256" key="14">
    <source>
        <dbReference type="ARBA" id="ARBA00034049"/>
    </source>
</evidence>
<feature type="transmembrane region" description="Helical" evidence="15">
    <location>
        <begin position="835"/>
        <end position="860"/>
    </location>
</feature>
<evidence type="ECO:0000256" key="4">
    <source>
        <dbReference type="ARBA" id="ARBA00022548"/>
    </source>
</evidence>
<keyword evidence="7 15" id="KW-1133">Transmembrane helix</keyword>
<protein>
    <recommendedName>
        <fullName evidence="17">SSD domain-containing protein</fullName>
    </recommendedName>
</protein>
<evidence type="ECO:0000313" key="19">
    <source>
        <dbReference type="Proteomes" id="UP001642483"/>
    </source>
</evidence>
<keyword evidence="8" id="KW-0443">Lipid metabolism</keyword>
<comment type="catalytic activity">
    <reaction evidence="14">
        <text>cholesterol(in) = cholesterol(out)</text>
        <dbReference type="Rhea" id="RHEA:39747"/>
        <dbReference type="ChEBI" id="CHEBI:16113"/>
    </reaction>
</comment>
<keyword evidence="11" id="KW-1207">Sterol metabolism</keyword>
<keyword evidence="12" id="KW-0325">Glycoprotein</keyword>
<keyword evidence="19" id="KW-1185">Reference proteome</keyword>
<keyword evidence="6 16" id="KW-0732">Signal</keyword>
<proteinExistence type="inferred from homology"/>
<comment type="subcellular location">
    <subcellularLocation>
        <location evidence="1">Endomembrane system</location>
        <topology evidence="1">Multi-pass membrane protein</topology>
    </subcellularLocation>
</comment>
<dbReference type="Pfam" id="PF22314">
    <property type="entry name" value="NPC1_MLD"/>
    <property type="match status" value="1"/>
</dbReference>
<dbReference type="PANTHER" id="PTHR45727:SF3">
    <property type="entry name" value="NPC1-LIKE INTRACELLULAR CHOLESTEROL TRANSPORTER 1"/>
    <property type="match status" value="1"/>
</dbReference>
<feature type="domain" description="SSD" evidence="17">
    <location>
        <begin position="695"/>
        <end position="860"/>
    </location>
</feature>
<comment type="similarity">
    <text evidence="2">Belongs to the patched family.</text>
</comment>
<keyword evidence="3" id="KW-0813">Transport</keyword>
<accession>A0ABP0FAD7</accession>
<dbReference type="EMBL" id="CAWYQH010000035">
    <property type="protein sequence ID" value="CAK8676664.1"/>
    <property type="molecule type" value="Genomic_DNA"/>
</dbReference>
<feature type="transmembrane region" description="Helical" evidence="15">
    <location>
        <begin position="759"/>
        <end position="782"/>
    </location>
</feature>
<reference evidence="18 19" key="1">
    <citation type="submission" date="2024-02" db="EMBL/GenBank/DDBJ databases">
        <authorList>
            <person name="Daric V."/>
            <person name="Darras S."/>
        </authorList>
    </citation>
    <scope>NUCLEOTIDE SEQUENCE [LARGE SCALE GENOMIC DNA]</scope>
</reference>
<dbReference type="Pfam" id="PF12349">
    <property type="entry name" value="Sterol-sensing"/>
    <property type="match status" value="1"/>
</dbReference>
<feature type="transmembrane region" description="Helical" evidence="15">
    <location>
        <begin position="729"/>
        <end position="753"/>
    </location>
</feature>
<evidence type="ECO:0000256" key="16">
    <source>
        <dbReference type="SAM" id="SignalP"/>
    </source>
</evidence>
<gene>
    <name evidence="18" type="ORF">CVLEPA_LOCUS6115</name>
</gene>
<evidence type="ECO:0000256" key="11">
    <source>
        <dbReference type="ARBA" id="ARBA00023166"/>
    </source>
</evidence>
<feature type="transmembrane region" description="Helical" evidence="15">
    <location>
        <begin position="308"/>
        <end position="330"/>
    </location>
</feature>
<feature type="transmembrane region" description="Helical" evidence="15">
    <location>
        <begin position="1190"/>
        <end position="1210"/>
    </location>
</feature>
<evidence type="ECO:0000256" key="9">
    <source>
        <dbReference type="ARBA" id="ARBA00023136"/>
    </source>
</evidence>
<evidence type="ECO:0000256" key="3">
    <source>
        <dbReference type="ARBA" id="ARBA00022448"/>
    </source>
</evidence>
<organism evidence="18 19">
    <name type="scientific">Clavelina lepadiformis</name>
    <name type="common">Light-bulb sea squirt</name>
    <name type="synonym">Ascidia lepadiformis</name>
    <dbReference type="NCBI Taxonomy" id="159417"/>
    <lineage>
        <taxon>Eukaryota</taxon>
        <taxon>Metazoa</taxon>
        <taxon>Chordata</taxon>
        <taxon>Tunicata</taxon>
        <taxon>Ascidiacea</taxon>
        <taxon>Aplousobranchia</taxon>
        <taxon>Clavelinidae</taxon>
        <taxon>Clavelina</taxon>
    </lineage>
</organism>
<dbReference type="InterPro" id="IPR053956">
    <property type="entry name" value="NPC1_MLD"/>
</dbReference>
<dbReference type="InterPro" id="IPR053958">
    <property type="entry name" value="HMGCR/SNAP/NPC1-like_SSD"/>
</dbReference>
<dbReference type="Proteomes" id="UP001642483">
    <property type="component" value="Unassembled WGS sequence"/>
</dbReference>
<keyword evidence="10" id="KW-1015">Disulfide bond</keyword>
<evidence type="ECO:0000259" key="17">
    <source>
        <dbReference type="PROSITE" id="PS50156"/>
    </source>
</evidence>
<feature type="transmembrane region" description="Helical" evidence="15">
    <location>
        <begin position="696"/>
        <end position="717"/>
    </location>
</feature>
<evidence type="ECO:0000256" key="1">
    <source>
        <dbReference type="ARBA" id="ARBA00004127"/>
    </source>
</evidence>
<keyword evidence="9 15" id="KW-0472">Membrane</keyword>
<feature type="transmembrane region" description="Helical" evidence="15">
    <location>
        <begin position="1242"/>
        <end position="1263"/>
    </location>
</feature>
<evidence type="ECO:0000256" key="15">
    <source>
        <dbReference type="SAM" id="Phobius"/>
    </source>
</evidence>
<sequence length="1382" mass="153456">MFRWIAKAEHFLALFVLCLTLKHTRGQSGMDPVGGPWTISHEPGMCSGFGSCGYNNGVDKPKKRGEMSCANNVPASTISKITEPTWFDSLESVCPMLVSPEGPTKVCCDRSQLRTLEKQLTASELIFQRCPSCLENFVTLYCQITCSPNQATFINVTNLYQNVDETMPGVSGQSVYISKKMADGLHASCKDVTFPQTNGKAIVLVCNGFSGDACTSQQFLNYLGSTNNGVAPVDMDFQQIGNDTGINSVTTPEPPEGMGVLDANTYSCNESPKIGSSACSCTDCLASCPALPRLPEEPEKFMIGTADGVGVISLIVFLSLTLLFLIYVMITCACKAKKKKVMDYSAAAAEEKLGRLSSTSSKAQLTEAAIRDNAGRPLVQKHQISKFQKLGKAFQDKLSSGFRWWGTFVAKHPLLVLIPTIAIVVGLSVGMKFVILTTDPIALWSSPQSRVRLEKDYYDSHFGPFYRTEMVIMKLKPEYQGNGTLYSSFTGINYNFSEILKKEYLLASLDLQNHLRYMEVSYEENGKTVNGSLNDICFKPLEPTNNNCTITSVINYWQGDPALLNETVVHQDKITQKNYTVDYRDHFLYCVQAPATLQDTTPLKQNCMGDYGGPVFPYLVVGGLGEDELYNEATAMILTFVVNNVDKGDNRTKLIKAWEQAFIEYMAAWESEYFDFTYFSERSPEDELIRSSEADLTIFLISYIVIFVYITVALGSYSSFKRIPVDFKATLGIGGILVILSSVLTSIGFFGYIGYETSLIVIEVVPFLVLAIGADNVFILSLEFDRSERKEGETLAEQIGRVFGDVAPSMTLCSITECAAFFLGALTNMPAVEQFALAAAVAIVFDFLLQITAFLAILSLDARRHEDDRVDCLCCVKGKKATEPYKSYLQIFFEKYYAPFLMNDLVRITVMIVFTGLSCWCVVLSGNMTVGLDQDLSVPSDSYVLDYFDYMEKYLDVGVPVYFVTKGPYNFSYPNASSMICGSAGCDTYSLTQQIFFASQRPDYWKIETSAASWYDDYVDWLTPTGLGGSSSCCRYYHKDADEFCPATVEDTVLDRCDPCLDDESYDSQEFMKYLPWFLIDNPGLECNKGGHSAYGNAVNITSNYTGSGYDVVQSSYFMSYHSVCIKSVDCTENLIKARELANNITKTLRAANPANNTYILENEDDFSVFPYCLYYVYYEQYLTMVDDTLFQVGICLIPTFLFCFILLGFDWYSGIVTVVTILMIVVDTAGLSSLWGVDLNAVSLINLVAAIGLSVEFTIHVVRTFSLKTNPSKKERIIESMGTMGPAVFAGVALTNLPGIIVLNWATAQLIQIFFFRMCLIITLLGMAHGLIFLPVFLSYFGPPVNKAILYEKQTVLREEAEKEGIANLSFIDEKKTSTIL</sequence>
<feature type="signal peptide" evidence="16">
    <location>
        <begin position="1"/>
        <end position="26"/>
    </location>
</feature>
<dbReference type="PROSITE" id="PS50156">
    <property type="entry name" value="SSD"/>
    <property type="match status" value="1"/>
</dbReference>
<evidence type="ECO:0000256" key="2">
    <source>
        <dbReference type="ARBA" id="ARBA00005585"/>
    </source>
</evidence>
<dbReference type="SUPFAM" id="SSF82866">
    <property type="entry name" value="Multidrug efflux transporter AcrB transmembrane domain"/>
    <property type="match status" value="2"/>
</dbReference>
<evidence type="ECO:0000313" key="18">
    <source>
        <dbReference type="EMBL" id="CAK8676664.1"/>
    </source>
</evidence>
<keyword evidence="13" id="KW-0753">Steroid metabolism</keyword>
<evidence type="ECO:0000256" key="13">
    <source>
        <dbReference type="ARBA" id="ARBA00023221"/>
    </source>
</evidence>